<keyword evidence="5" id="KW-1185">Reference proteome</keyword>
<feature type="transmembrane region" description="Helical" evidence="1">
    <location>
        <begin position="66"/>
        <end position="85"/>
    </location>
</feature>
<dbReference type="STRING" id="43678.OJAG_29060"/>
<dbReference type="EMBL" id="MAQA01000066">
    <property type="protein sequence ID" value="OCI29600.1"/>
    <property type="molecule type" value="Genomic_DNA"/>
</dbReference>
<reference evidence="2 4" key="1">
    <citation type="submission" date="2016-01" db="EMBL/GenBank/DDBJ databases">
        <title>Genome sequence of Oerskovia enterophila VJag, an agar and cellulose degrading bacterium.</title>
        <authorList>
            <person name="Poehlein A."/>
            <person name="Jag V."/>
            <person name="Bengelsdorf F."/>
            <person name="Duerre P."/>
            <person name="Daniel R."/>
        </authorList>
    </citation>
    <scope>NUCLEOTIDE SEQUENCE [LARGE SCALE GENOMIC DNA]</scope>
    <source>
        <strain evidence="2 4">VJag</strain>
    </source>
</reference>
<name>A0A163QMZ0_9CELL</name>
<gene>
    <name evidence="3" type="ORF">OERS_37150</name>
    <name evidence="2" type="ORF">OJAG_29060</name>
</gene>
<evidence type="ECO:0000256" key="1">
    <source>
        <dbReference type="SAM" id="Phobius"/>
    </source>
</evidence>
<dbReference type="EMBL" id="LRIE01000080">
    <property type="protein sequence ID" value="KZM34342.1"/>
    <property type="molecule type" value="Genomic_DNA"/>
</dbReference>
<sequence length="227" mass="24553">MKTDRTARDLVPTIWGFTRLDRGSDGRPPGSRGRVDTILPSTLTAAELAAVQDFVLWRASRARRRACEVVTVLLAGLSLLVGLLSAPWWGVALAAPALLLGLSIVVSWGVDGWCGPRLSRSARLTLGNAVELRGEHLVPEPLRGVGSREDPRLTSMRLLVRAMRDVEVLADELDPLESALARQMVWTALDPSVPHRISKTVVAAAYLTRVARQVVSDGPARTATLDS</sequence>
<keyword evidence="1" id="KW-0812">Transmembrane</keyword>
<reference evidence="3 5" key="2">
    <citation type="submission" date="2016-06" db="EMBL/GenBank/DDBJ databases">
        <title>Genome sequence of Oerskovia enterophila DSM 43852.</title>
        <authorList>
            <person name="Poehlein A."/>
            <person name="Jag V."/>
            <person name="Bengelsdorf F.R."/>
            <person name="Daniel R."/>
            <person name="Duerre P."/>
        </authorList>
    </citation>
    <scope>NUCLEOTIDE SEQUENCE [LARGE SCALE GENOMIC DNA]</scope>
    <source>
        <strain evidence="3 5">DSM 43852</strain>
    </source>
</reference>
<dbReference type="Proteomes" id="UP000093412">
    <property type="component" value="Unassembled WGS sequence"/>
</dbReference>
<protein>
    <submittedName>
        <fullName evidence="2">Uncharacterized protein</fullName>
    </submittedName>
</protein>
<dbReference type="RefSeq" id="WP_068627518.1">
    <property type="nucleotide sequence ID" value="NZ_LRIE01000080.1"/>
</dbReference>
<evidence type="ECO:0000313" key="2">
    <source>
        <dbReference type="EMBL" id="KZM34342.1"/>
    </source>
</evidence>
<evidence type="ECO:0000313" key="3">
    <source>
        <dbReference type="EMBL" id="OCI29600.1"/>
    </source>
</evidence>
<dbReference type="Proteomes" id="UP000076447">
    <property type="component" value="Unassembled WGS sequence"/>
</dbReference>
<dbReference type="PATRIC" id="fig|43678.3.peg.3042"/>
<evidence type="ECO:0000313" key="5">
    <source>
        <dbReference type="Proteomes" id="UP000093412"/>
    </source>
</evidence>
<proteinExistence type="predicted"/>
<comment type="caution">
    <text evidence="2">The sequence shown here is derived from an EMBL/GenBank/DDBJ whole genome shotgun (WGS) entry which is preliminary data.</text>
</comment>
<organism evidence="2 4">
    <name type="scientific">Oerskovia enterophila</name>
    <dbReference type="NCBI Taxonomy" id="43678"/>
    <lineage>
        <taxon>Bacteria</taxon>
        <taxon>Bacillati</taxon>
        <taxon>Actinomycetota</taxon>
        <taxon>Actinomycetes</taxon>
        <taxon>Micrococcales</taxon>
        <taxon>Cellulomonadaceae</taxon>
        <taxon>Oerskovia</taxon>
    </lineage>
</organism>
<evidence type="ECO:0000313" key="4">
    <source>
        <dbReference type="Proteomes" id="UP000076447"/>
    </source>
</evidence>
<keyword evidence="1" id="KW-1133">Transmembrane helix</keyword>
<accession>A0A163QMZ0</accession>
<dbReference type="AlphaFoldDB" id="A0A163QMZ0"/>
<keyword evidence="1" id="KW-0472">Membrane</keyword>